<dbReference type="InterPro" id="IPR020845">
    <property type="entry name" value="AMP-binding_CS"/>
</dbReference>
<dbReference type="SUPFAM" id="SSF47336">
    <property type="entry name" value="ACP-like"/>
    <property type="match status" value="3"/>
</dbReference>
<evidence type="ECO:0000256" key="6">
    <source>
        <dbReference type="ARBA" id="ARBA00029443"/>
    </source>
</evidence>
<dbReference type="PANTHER" id="PTHR45527">
    <property type="entry name" value="NONRIBOSOMAL PEPTIDE SYNTHETASE"/>
    <property type="match status" value="1"/>
</dbReference>
<dbReference type="InterPro" id="IPR015421">
    <property type="entry name" value="PyrdxlP-dep_Trfase_major"/>
</dbReference>
<comment type="caution">
    <text evidence="10">The sequence shown here is derived from an EMBL/GenBank/DDBJ whole genome shotgun (WGS) entry which is preliminary data.</text>
</comment>
<feature type="compositionally biased region" description="Low complexity" evidence="7">
    <location>
        <begin position="1703"/>
        <end position="1719"/>
    </location>
</feature>
<dbReference type="SMART" id="SM00823">
    <property type="entry name" value="PKS_PP"/>
    <property type="match status" value="3"/>
</dbReference>
<sequence length="3249" mass="344734">MTSDIGPYPDRGGTALRRCDMLSVFGGHCRRAPDAPAIVSATTILSYAELDTSASRVAASLRQSGVRPGDWVGLLAARSVDAIVAILGILKAGAAYVPLDPTHAPEQIPGICDDLGFRHVLVAERWAKEADTLLGGTAKRLDLSTALAQSVPLGEDVPPGADDLAYVMYTSGSTGRPKGVLVTRRGVRAFCNGIGAVGMGPDDVVLHCLTIACDGSTFDIWSALLNGACIAIVEEEHPSLDDIARVLVAQQVTAVAWYAGLHHLMIDHRLDAFASLRLNLAVGDVMSAGHVARLIEAWPQVTVLNGYGPTETTVGALHHRVGPEDLDGGAIPIGVPFEGYEAFVVDEHLRPLPSGQTGQLVLAGPAVALGYHNRAEKTAEVFVDDPREEHCGTVYLTGDLASQREDGAFIFSGRVDRQVKLHGRRIELDGIEHVLRAQPGVRDAAVVILTPERGEMRIAAALLTDDNAAVADVLERAGETLHPMEVPRQVLSLDAFPLTTAGKVDRKALERLMTRSEPVGDAAVRRGLDVRGAVAAVWDAILGCGTPSGDVTFFDAGGSSLQLIDAHSQIEAALGVRFPIAQMFETPRFGELVAALADLRADAGHTAAAPASEHVSSGDIAIVGMAARLPGVASLDAFWEHIRKGDNLFRRFDPEELDAGGPDRNDPAFVPVRPSLDDVDMFDARHFGILPKEAQEMDPQARIFLELCQLALDDAGIDPSRPPGPIALYAGSSPSTYLLQNLFHDRASVEQFSGTYQLGGMTRAAGNNHDSLVTRVAHKLNLKGPAINVGTMCSTSLTAIAQAVAALRAGQADAALAGGVSITFPQRRGYIPQEGGIGSLDGVCRPFDAAANGTVFGSGAGVVVLRRLEDALADGYPVLAVIRGVGINNDGSDKISYTAPSVEGQANAIRMAHRDAALDPSTIGYVECHGTATPLGDPVELSGLARAFEGSMPEGCALGSVKGTIGHLDAAAGVASVIKTVQVLRAAEIPPVPGFTKLNPRVDLSDGAFRVPDCVAAWQGEGPRRAGVSSFGVGGTNVHLVLEEAPDVTDPAEKTEPGVQALPLSARSPEALAEAAANLADALDREDAPPLDAAARTLQDGRHAHPWRLAVAGSTTADVVRKLRRASSPTQPAAETGAEVVFMFPGQGSQYPGMGRGLYEAEPGFAKWIDHGAEILRPIMGDDLTGLLTRNDLDAEEAARALRDTRLTQPALYLVQYACAHLWMERGVRPMAMIGHSVGEFTAAALAGVMEFETGLRIIAARGQHMQDQPGGAMLSVRAPLDALRPHLGAGVDLAAMNAPKQQVVAGPFDAIKALEARLSDAGIAAKRLHTSHAFHSAMMDPVVEALEQDIRGVILSAPEIPLVSSVTGTWMTDEEAQSPAFWAAQARAAVNFQAAVKVACEGAPRVLLEVGAGATLSTFSAQVLGRGGHGGIVQSLTDHTQTECDVDAMASAFANLWAAGVPVDWARLGPRARRRCSLPGTVFRRKRYWVDPPAAAPASLPEAATGATPVAATGNPAIATEPKLPAEPAMQDPINQPARADRLREELLAMFSDLSGEALDAADVDVPFLELGFDSLFMGQVSQALEKRFGVQMSFRSLLSDTPSIAALCAHLDTVLPEDALPPAVPVEALAPTPAPQGPVVPLAPPQGGASADGVAALMQSQLQAMQTLIADQLRVLQSNGHSVSENAAASPQTTPQVDTGTPRSPDPAASSDATAKPKGFRTGRGPDVTGGELDAAQRAFVDDFARRYSEKFAGSKASTAEHRTVYADPRTVSGFRPEWKELTFPLVVGKAKGAEIEDVDGNHLIDLVNGFGQTAFGHSPDFVSAAVMAQMERGYPIGPQADMAGPVARKFARATGHERVTFCNTGSEAVMAAMRLARAATGRERIAVFSGDYHGQFDEVLVKGRARAGEPTALPIAPGIPRSGLGNMVVLPYGDPAALDWLRDNAGTLAAALVEPVQSRHPAFRPADFVREVRQITKEADAALIMDEVVTGFRTHIRGMQGLWGIEADLATYGKVVGGGMPVGVLAGRARFMDVLDGGVWAFGDDSIPEVSPTFFAGTNVRHPLVLAAVDAVLDHLEAEGARLHDDTAALTERLVERMRGALARRGLPDLVETFSSWFILRVSQHDPRASLLYALMRYEGVHVLDGFGGFLTTAHTDEHADTILQAFETALDTLQSVGILQPDAGGMHVVLDGDAVPTKAIPLTEAQREVWMTHQLGDAQACSFNEGAVLHLDGELDRSALQVALDGVMARHDALRAVFDRSGSHFDVVEPRPFAPEDIDLSTRPYPDSALAEALDAEARLPLDITNDLPIRARLYRLGGERHVLLFMAHHIACDGWSYGVLFEELSALYSAACTGSPADLPPAPSFARHARDAQVPPTAQSLEFWQGVYEAQPDLPELPTDAPRPAIRSYAGATTRAALDKDEVKAIRRAGAKQGCTLFATLFAALQFTLGRLSGAQDIVLGVPTGGQAQLPNPNLVGHLVNMLPIRAAFDPEEPAADHLKRVSDAVLRAFDHQDTTYGALVRDLKIERSLNRMPLTEVQFNLEKRAGSFPMAGLTARPESVDKAATNFDLFFNMAEVPEGLQIEVDYNSDLYAKDTVDRWIGHLVTVLRGLVEDMARPVRALPLLDPEAEVALAGMANDTGMEFDRGAVLQDLVTLTAKATPEAIAVEGVDGALRYADLEQKSDALAALIQQALPEPGERVAVALPRGGGMLVGLLAVLKAGHAYVPLDPAQPDARLRQIVQTAGVSAVLAKDTPGFAGGLRCLSPSDAVARARPAPVPRDPEAAAYVIFTSGSTGTPKGVEIPHRAVVNFLTSMAREPGLSANDTLLSVTTVMFDIAVLELFGPLVVGGRVVIADRDEVLDGFRLVERLEQGDITCLQATPTLWSMLLEAGFAPHAGLRMLAGGEPIASDLADRLLAGGGEVWNMYGPTETTIWSAVQKLAPGRPITIGHPIGNTELHVVDDADALLPLGAVGELNIGGAGLALGYDNRPDLTGAAFRDVTLGGRTRRLYRTGDLARRMPNGEVRVLGRRDTQIKLRGFRIELGDIETRLRAEPNVAAAAVALRERANGDRHLVAYLVAEPAAEIDQSALAASMARQLPDYMQPRAWVVLTSLPQTGNGKLDRKALPDPQDSAIVMPLRPCVAADTNMERRIVAIWQDVLGGEQSVTDTLHAIGADSLDIFRIAARLIEDGLPLEARDVLAHPSVRDLAKVAESRSGEARPTRPSLRDYRHGARRDAIWRKKA</sequence>
<keyword evidence="4" id="KW-0808">Transferase</keyword>
<dbReference type="PANTHER" id="PTHR45527:SF1">
    <property type="entry name" value="FATTY ACID SYNTHASE"/>
    <property type="match status" value="1"/>
</dbReference>
<dbReference type="Pfam" id="PF00698">
    <property type="entry name" value="Acyl_transf_1"/>
    <property type="match status" value="1"/>
</dbReference>
<dbReference type="Gene3D" id="3.40.50.12780">
    <property type="entry name" value="N-terminal domain of ligase-like"/>
    <property type="match status" value="1"/>
</dbReference>
<dbReference type="Gene3D" id="3.30.300.30">
    <property type="match status" value="2"/>
</dbReference>
<dbReference type="SUPFAM" id="SSF53383">
    <property type="entry name" value="PLP-dependent transferases"/>
    <property type="match status" value="1"/>
</dbReference>
<evidence type="ECO:0000259" key="8">
    <source>
        <dbReference type="PROSITE" id="PS50075"/>
    </source>
</evidence>
<gene>
    <name evidence="10" type="ORF">CLV78_102341</name>
</gene>
<evidence type="ECO:0000313" key="11">
    <source>
        <dbReference type="Proteomes" id="UP000239480"/>
    </source>
</evidence>
<evidence type="ECO:0000313" key="10">
    <source>
        <dbReference type="EMBL" id="PRY25164.1"/>
    </source>
</evidence>
<dbReference type="RefSeq" id="WP_106204091.1">
    <property type="nucleotide sequence ID" value="NZ_PVTD01000002.1"/>
</dbReference>
<dbReference type="SUPFAM" id="SSF53901">
    <property type="entry name" value="Thiolase-like"/>
    <property type="match status" value="1"/>
</dbReference>
<dbReference type="Gene3D" id="3.30.559.10">
    <property type="entry name" value="Chloramphenicol acetyltransferase-like domain"/>
    <property type="match status" value="1"/>
</dbReference>
<dbReference type="PROSITE" id="PS00455">
    <property type="entry name" value="AMP_BINDING"/>
    <property type="match status" value="2"/>
</dbReference>
<dbReference type="SUPFAM" id="SSF52777">
    <property type="entry name" value="CoA-dependent acyltransferases"/>
    <property type="match status" value="2"/>
</dbReference>
<dbReference type="InterPro" id="IPR016039">
    <property type="entry name" value="Thiolase-like"/>
</dbReference>
<dbReference type="GO" id="GO:0030170">
    <property type="term" value="F:pyridoxal phosphate binding"/>
    <property type="evidence" value="ECO:0007669"/>
    <property type="project" value="InterPro"/>
</dbReference>
<reference evidence="10 11" key="1">
    <citation type="submission" date="2018-03" db="EMBL/GenBank/DDBJ databases">
        <title>Genomic Encyclopedia of Archaeal and Bacterial Type Strains, Phase II (KMG-II): from individual species to whole genera.</title>
        <authorList>
            <person name="Goeker M."/>
        </authorList>
    </citation>
    <scope>NUCLEOTIDE SEQUENCE [LARGE SCALE GENOMIC DNA]</scope>
    <source>
        <strain evidence="10 11">DSM 29328</strain>
    </source>
</reference>
<dbReference type="SUPFAM" id="SSF55048">
    <property type="entry name" value="Probable ACP-binding domain of malonyl-CoA ACP transacylase"/>
    <property type="match status" value="1"/>
</dbReference>
<dbReference type="GO" id="GO:0008483">
    <property type="term" value="F:transaminase activity"/>
    <property type="evidence" value="ECO:0007669"/>
    <property type="project" value="InterPro"/>
</dbReference>
<keyword evidence="3" id="KW-0597">Phosphoprotein</keyword>
<organism evidence="10 11">
    <name type="scientific">Aliiruegeria haliotis</name>
    <dbReference type="NCBI Taxonomy" id="1280846"/>
    <lineage>
        <taxon>Bacteria</taxon>
        <taxon>Pseudomonadati</taxon>
        <taxon>Pseudomonadota</taxon>
        <taxon>Alphaproteobacteria</taxon>
        <taxon>Rhodobacterales</taxon>
        <taxon>Roseobacteraceae</taxon>
        <taxon>Aliiruegeria</taxon>
    </lineage>
</organism>
<dbReference type="Gene3D" id="1.10.1200.10">
    <property type="entry name" value="ACP-like"/>
    <property type="match status" value="3"/>
</dbReference>
<dbReference type="InterPro" id="IPR042099">
    <property type="entry name" value="ANL_N_sf"/>
</dbReference>
<dbReference type="PROSITE" id="PS50075">
    <property type="entry name" value="CARRIER"/>
    <property type="match status" value="3"/>
</dbReference>
<evidence type="ECO:0000256" key="7">
    <source>
        <dbReference type="SAM" id="MobiDB-lite"/>
    </source>
</evidence>
<dbReference type="Gene3D" id="2.30.38.10">
    <property type="entry name" value="Luciferase, Domain 3"/>
    <property type="match status" value="1"/>
</dbReference>
<dbReference type="InterPro" id="IPR014043">
    <property type="entry name" value="Acyl_transferase_dom"/>
</dbReference>
<dbReference type="Proteomes" id="UP000239480">
    <property type="component" value="Unassembled WGS sequence"/>
</dbReference>
<dbReference type="Pfam" id="PF00202">
    <property type="entry name" value="Aminotran_3"/>
    <property type="match status" value="1"/>
</dbReference>
<protein>
    <submittedName>
        <fullName evidence="10">Amino acid adenylation domain-containing protein</fullName>
    </submittedName>
</protein>
<dbReference type="InterPro" id="IPR001242">
    <property type="entry name" value="Condensation_dom"/>
</dbReference>
<dbReference type="InterPro" id="IPR045851">
    <property type="entry name" value="AMP-bd_C_sf"/>
</dbReference>
<dbReference type="InterPro" id="IPR016035">
    <property type="entry name" value="Acyl_Trfase/lysoPLipase"/>
</dbReference>
<dbReference type="Gene3D" id="3.40.47.10">
    <property type="match status" value="1"/>
</dbReference>
<feature type="region of interest" description="Disordered" evidence="7">
    <location>
        <begin position="1682"/>
        <end position="1734"/>
    </location>
</feature>
<dbReference type="InterPro" id="IPR005814">
    <property type="entry name" value="Aminotrans_3"/>
</dbReference>
<evidence type="ECO:0000256" key="4">
    <source>
        <dbReference type="ARBA" id="ARBA00022679"/>
    </source>
</evidence>
<dbReference type="Gene3D" id="3.40.640.10">
    <property type="entry name" value="Type I PLP-dependent aspartate aminotransferase-like (Major domain)"/>
    <property type="match status" value="1"/>
</dbReference>
<dbReference type="Pfam" id="PF16197">
    <property type="entry name" value="KAsynt_C_assoc"/>
    <property type="match status" value="1"/>
</dbReference>
<dbReference type="InterPro" id="IPR023213">
    <property type="entry name" value="CAT-like_dom_sf"/>
</dbReference>
<dbReference type="InterPro" id="IPR001227">
    <property type="entry name" value="Ac_transferase_dom_sf"/>
</dbReference>
<dbReference type="GO" id="GO:0044550">
    <property type="term" value="P:secondary metabolite biosynthetic process"/>
    <property type="evidence" value="ECO:0007669"/>
    <property type="project" value="TreeGrafter"/>
</dbReference>
<dbReference type="InterPro" id="IPR049704">
    <property type="entry name" value="Aminotrans_3_PPA_site"/>
</dbReference>
<evidence type="ECO:0000256" key="1">
    <source>
        <dbReference type="ARBA" id="ARBA00001933"/>
    </source>
</evidence>
<evidence type="ECO:0000256" key="5">
    <source>
        <dbReference type="ARBA" id="ARBA00022898"/>
    </source>
</evidence>
<feature type="domain" description="Carrier" evidence="8">
    <location>
        <begin position="525"/>
        <end position="600"/>
    </location>
</feature>
<dbReference type="InterPro" id="IPR015422">
    <property type="entry name" value="PyrdxlP-dep_Trfase_small"/>
</dbReference>
<dbReference type="EMBL" id="PVTD01000002">
    <property type="protein sequence ID" value="PRY25164.1"/>
    <property type="molecule type" value="Genomic_DNA"/>
</dbReference>
<dbReference type="FunFam" id="3.40.50.980:FF:000001">
    <property type="entry name" value="Non-ribosomal peptide synthetase"/>
    <property type="match status" value="1"/>
</dbReference>
<comment type="similarity">
    <text evidence="6">In the C-terminal section; belongs to the NRP synthetase family.</text>
</comment>
<comment type="cofactor">
    <cofactor evidence="1">
        <name>pyridoxal 5'-phosphate</name>
        <dbReference type="ChEBI" id="CHEBI:597326"/>
    </cofactor>
</comment>
<feature type="domain" description="Carrier" evidence="8">
    <location>
        <begin position="3149"/>
        <end position="3222"/>
    </location>
</feature>
<dbReference type="InterPro" id="IPR032821">
    <property type="entry name" value="PKS_assoc"/>
</dbReference>
<dbReference type="OrthoDB" id="9778690at2"/>
<feature type="compositionally biased region" description="Polar residues" evidence="7">
    <location>
        <begin position="1682"/>
        <end position="1701"/>
    </location>
</feature>
<dbReference type="InterPro" id="IPR025110">
    <property type="entry name" value="AMP-bd_C"/>
</dbReference>
<accession>A0A2T0RVH9</accession>
<dbReference type="GO" id="GO:0005737">
    <property type="term" value="C:cytoplasm"/>
    <property type="evidence" value="ECO:0007669"/>
    <property type="project" value="TreeGrafter"/>
</dbReference>
<dbReference type="Gene3D" id="3.40.366.10">
    <property type="entry name" value="Malonyl-Coenzyme A Acyl Carrier Protein, domain 2"/>
    <property type="match status" value="1"/>
</dbReference>
<name>A0A2T0RVH9_9RHOB</name>
<dbReference type="InterPro" id="IPR009081">
    <property type="entry name" value="PP-bd_ACP"/>
</dbReference>
<dbReference type="NCBIfam" id="TIGR01733">
    <property type="entry name" value="AA-adenyl-dom"/>
    <property type="match status" value="2"/>
</dbReference>
<dbReference type="Gene3D" id="3.90.1150.10">
    <property type="entry name" value="Aspartate Aminotransferase, domain 1"/>
    <property type="match status" value="1"/>
</dbReference>
<dbReference type="InterPro" id="IPR014031">
    <property type="entry name" value="Ketoacyl_synth_C"/>
</dbReference>
<dbReference type="GO" id="GO:0016746">
    <property type="term" value="F:acyltransferase activity"/>
    <property type="evidence" value="ECO:0007669"/>
    <property type="project" value="InterPro"/>
</dbReference>
<dbReference type="SMART" id="SM00825">
    <property type="entry name" value="PKS_KS"/>
    <property type="match status" value="1"/>
</dbReference>
<dbReference type="Gene3D" id="3.30.70.250">
    <property type="entry name" value="Malonyl-CoA ACP transacylase, ACP-binding"/>
    <property type="match status" value="1"/>
</dbReference>
<keyword evidence="2" id="KW-0596">Phosphopantetheine</keyword>
<dbReference type="InterPro" id="IPR015424">
    <property type="entry name" value="PyrdxlP-dep_Trfase"/>
</dbReference>
<dbReference type="Pfam" id="PF00550">
    <property type="entry name" value="PP-binding"/>
    <property type="match status" value="3"/>
</dbReference>
<feature type="domain" description="Ketosynthase family 3 (KS3)" evidence="9">
    <location>
        <begin position="617"/>
        <end position="1044"/>
    </location>
</feature>
<dbReference type="Pfam" id="PF00109">
    <property type="entry name" value="ketoacyl-synt"/>
    <property type="match status" value="1"/>
</dbReference>
<keyword evidence="11" id="KW-1185">Reference proteome</keyword>
<dbReference type="InterPro" id="IPR020806">
    <property type="entry name" value="PKS_PP-bd"/>
</dbReference>
<dbReference type="Pfam" id="PF00501">
    <property type="entry name" value="AMP-binding"/>
    <property type="match status" value="2"/>
</dbReference>
<dbReference type="InterPro" id="IPR000873">
    <property type="entry name" value="AMP-dep_synth/lig_dom"/>
</dbReference>
<dbReference type="Pfam" id="PF13193">
    <property type="entry name" value="AMP-binding_C"/>
    <property type="match status" value="2"/>
</dbReference>
<dbReference type="InterPro" id="IPR014030">
    <property type="entry name" value="Ketoacyl_synth_N"/>
</dbReference>
<dbReference type="FunFam" id="3.30.300.30:FF:000010">
    <property type="entry name" value="Enterobactin synthetase component F"/>
    <property type="match status" value="1"/>
</dbReference>
<dbReference type="PROSITE" id="PS52004">
    <property type="entry name" value="KS3_2"/>
    <property type="match status" value="1"/>
</dbReference>
<dbReference type="SMART" id="SM00827">
    <property type="entry name" value="PKS_AT"/>
    <property type="match status" value="1"/>
</dbReference>
<proteinExistence type="inferred from homology"/>
<dbReference type="GO" id="GO:0031177">
    <property type="term" value="F:phosphopantetheine binding"/>
    <property type="evidence" value="ECO:0007669"/>
    <property type="project" value="InterPro"/>
</dbReference>
<dbReference type="InterPro" id="IPR010071">
    <property type="entry name" value="AA_adenyl_dom"/>
</dbReference>
<dbReference type="InterPro" id="IPR036736">
    <property type="entry name" value="ACP-like_sf"/>
</dbReference>
<evidence type="ECO:0000259" key="9">
    <source>
        <dbReference type="PROSITE" id="PS52004"/>
    </source>
</evidence>
<dbReference type="InterPro" id="IPR020841">
    <property type="entry name" value="PKS_Beta-ketoAc_synthase_dom"/>
</dbReference>
<dbReference type="PROSITE" id="PS00600">
    <property type="entry name" value="AA_TRANSFER_CLASS_3"/>
    <property type="match status" value="1"/>
</dbReference>
<evidence type="ECO:0000256" key="3">
    <source>
        <dbReference type="ARBA" id="ARBA00022553"/>
    </source>
</evidence>
<dbReference type="InterPro" id="IPR016036">
    <property type="entry name" value="Malonyl_transacylase_ACP-bd"/>
</dbReference>
<feature type="domain" description="Carrier" evidence="8">
    <location>
        <begin position="1539"/>
        <end position="1617"/>
    </location>
</feature>
<evidence type="ECO:0000256" key="2">
    <source>
        <dbReference type="ARBA" id="ARBA00022450"/>
    </source>
</evidence>
<dbReference type="Pfam" id="PF02801">
    <property type="entry name" value="Ketoacyl-synt_C"/>
    <property type="match status" value="1"/>
</dbReference>
<dbReference type="CDD" id="cd19531">
    <property type="entry name" value="LCL_NRPS-like"/>
    <property type="match status" value="1"/>
</dbReference>
<keyword evidence="5" id="KW-0663">Pyridoxal phosphate</keyword>
<dbReference type="CDD" id="cd00833">
    <property type="entry name" value="PKS"/>
    <property type="match status" value="1"/>
</dbReference>
<dbReference type="GO" id="GO:0043041">
    <property type="term" value="P:amino acid activation for nonribosomal peptide biosynthetic process"/>
    <property type="evidence" value="ECO:0007669"/>
    <property type="project" value="TreeGrafter"/>
</dbReference>
<dbReference type="SUPFAM" id="SSF56801">
    <property type="entry name" value="Acetyl-CoA synthetase-like"/>
    <property type="match status" value="2"/>
</dbReference>
<dbReference type="Gene3D" id="3.40.50.980">
    <property type="match status" value="2"/>
</dbReference>
<dbReference type="Gene3D" id="3.30.559.30">
    <property type="entry name" value="Nonribosomal peptide synthetase, condensation domain"/>
    <property type="match status" value="1"/>
</dbReference>
<dbReference type="SUPFAM" id="SSF52151">
    <property type="entry name" value="FabD/lysophospholipase-like"/>
    <property type="match status" value="1"/>
</dbReference>
<dbReference type="Gene3D" id="3.30.70.3290">
    <property type="match status" value="1"/>
</dbReference>
<dbReference type="Pfam" id="PF00668">
    <property type="entry name" value="Condensation"/>
    <property type="match status" value="1"/>
</dbReference>